<proteinExistence type="predicted"/>
<accession>A0ABW1ZB63</accession>
<name>A0ABW1ZB63_9BACT</name>
<protein>
    <submittedName>
        <fullName evidence="3">Uncharacterized protein</fullName>
    </submittedName>
</protein>
<evidence type="ECO:0000313" key="4">
    <source>
        <dbReference type="Proteomes" id="UP001596391"/>
    </source>
</evidence>
<dbReference type="RefSeq" id="WP_390235337.1">
    <property type="nucleotide sequence ID" value="NZ_JBHSWI010000001.1"/>
</dbReference>
<keyword evidence="4" id="KW-1185">Reference proteome</keyword>
<feature type="transmembrane region" description="Helical" evidence="2">
    <location>
        <begin position="271"/>
        <end position="289"/>
    </location>
</feature>
<feature type="compositionally biased region" description="Polar residues" evidence="1">
    <location>
        <begin position="366"/>
        <end position="391"/>
    </location>
</feature>
<keyword evidence="2" id="KW-0812">Transmembrane</keyword>
<keyword evidence="2" id="KW-1133">Transmembrane helix</keyword>
<feature type="compositionally biased region" description="Low complexity" evidence="1">
    <location>
        <begin position="338"/>
        <end position="359"/>
    </location>
</feature>
<reference evidence="4" key="1">
    <citation type="journal article" date="2019" name="Int. J. Syst. Evol. Microbiol.">
        <title>The Global Catalogue of Microorganisms (GCM) 10K type strain sequencing project: providing services to taxonomists for standard genome sequencing and annotation.</title>
        <authorList>
            <consortium name="The Broad Institute Genomics Platform"/>
            <consortium name="The Broad Institute Genome Sequencing Center for Infectious Disease"/>
            <person name="Wu L."/>
            <person name="Ma J."/>
        </authorList>
    </citation>
    <scope>NUCLEOTIDE SEQUENCE [LARGE SCALE GENOMIC DNA]</scope>
    <source>
        <strain evidence="4">CGMCC 1.16026</strain>
    </source>
</reference>
<feature type="transmembrane region" description="Helical" evidence="2">
    <location>
        <begin position="231"/>
        <end position="259"/>
    </location>
</feature>
<feature type="transmembrane region" description="Helical" evidence="2">
    <location>
        <begin position="193"/>
        <end position="211"/>
    </location>
</feature>
<keyword evidence="2" id="KW-0472">Membrane</keyword>
<evidence type="ECO:0000256" key="1">
    <source>
        <dbReference type="SAM" id="MobiDB-lite"/>
    </source>
</evidence>
<organism evidence="3 4">
    <name type="scientific">Granulicella cerasi</name>
    <dbReference type="NCBI Taxonomy" id="741063"/>
    <lineage>
        <taxon>Bacteria</taxon>
        <taxon>Pseudomonadati</taxon>
        <taxon>Acidobacteriota</taxon>
        <taxon>Terriglobia</taxon>
        <taxon>Terriglobales</taxon>
        <taxon>Acidobacteriaceae</taxon>
        <taxon>Granulicella</taxon>
    </lineage>
</organism>
<feature type="region of interest" description="Disordered" evidence="1">
    <location>
        <begin position="297"/>
        <end position="394"/>
    </location>
</feature>
<evidence type="ECO:0000313" key="3">
    <source>
        <dbReference type="EMBL" id="MFC6646329.1"/>
    </source>
</evidence>
<evidence type="ECO:0000256" key="2">
    <source>
        <dbReference type="SAM" id="Phobius"/>
    </source>
</evidence>
<gene>
    <name evidence="3" type="ORF">ACFQBQ_12185</name>
</gene>
<comment type="caution">
    <text evidence="3">The sequence shown here is derived from an EMBL/GenBank/DDBJ whole genome shotgun (WGS) entry which is preliminary data.</text>
</comment>
<sequence length="423" mass="47075">MQIIVLIPCLICAFALFRYSVPHVFLRYFLPFFVLFPSYYYWKISALPPITVGQSALLPIGAAIVLTLMRRWRFTTSDIWIGLFLLSTCVTEYKAERTTAAIFNLYYGVCEGLIPYMIGKVLIEQSGIRAATARRIVTLMTICGIISLYEYRMSINPFTLVWGRFFQNESFAWKTQLRWGFGRVSGPYGQSELAGMVILFGIMLAVWVSYAKPWPEKFPWFPNHPLNVKTIIFILLAIFLFTTQARGPWLGCLFALPIAFIGKSKHIWRNCVLFFGITLPILGFTYVQVKQHLVNADPRAPKRRPRNIAPCSSTTTSPPRSPAAPSVGDRPSAACLGRSPSTTSTSSSGSRRDGLGSPPCVCSAWKRSSASSLQPPSPKTAWTASSRSHSSAPMPGYCSPWEQCFSATSPMSSSSSSQDGRRC</sequence>
<dbReference type="EMBL" id="JBHSWI010000001">
    <property type="protein sequence ID" value="MFC6646329.1"/>
    <property type="molecule type" value="Genomic_DNA"/>
</dbReference>
<dbReference type="Proteomes" id="UP001596391">
    <property type="component" value="Unassembled WGS sequence"/>
</dbReference>
<feature type="transmembrane region" description="Helical" evidence="2">
    <location>
        <begin position="46"/>
        <end position="69"/>
    </location>
</feature>
<feature type="compositionally biased region" description="Low complexity" evidence="1">
    <location>
        <begin position="309"/>
        <end position="326"/>
    </location>
</feature>